<dbReference type="InterPro" id="IPR017896">
    <property type="entry name" value="4Fe4S_Fe-S-bd"/>
</dbReference>
<dbReference type="InterPro" id="IPR041925">
    <property type="entry name" value="CT_Formate-Dh_H"/>
</dbReference>
<keyword evidence="8" id="KW-0560">Oxidoreductase</keyword>
<dbReference type="Gene3D" id="1.10.1060.10">
    <property type="entry name" value="Alpha-helical ferredoxin"/>
    <property type="match status" value="1"/>
</dbReference>
<dbReference type="Gene3D" id="3.40.50.740">
    <property type="match status" value="1"/>
</dbReference>
<dbReference type="Proteomes" id="UP000036426">
    <property type="component" value="Unassembled WGS sequence"/>
</dbReference>
<evidence type="ECO:0000313" key="14">
    <source>
        <dbReference type="EMBL" id="KLU99919.1"/>
    </source>
</evidence>
<evidence type="ECO:0000313" key="15">
    <source>
        <dbReference type="Proteomes" id="UP000036426"/>
    </source>
</evidence>
<dbReference type="InterPro" id="IPR023753">
    <property type="entry name" value="FAD/NAD-binding_dom"/>
</dbReference>
<dbReference type="Pfam" id="PF01568">
    <property type="entry name" value="Molydop_binding"/>
    <property type="match status" value="1"/>
</dbReference>
<dbReference type="PROSITE" id="PS51085">
    <property type="entry name" value="2FE2S_FER_2"/>
    <property type="match status" value="1"/>
</dbReference>
<dbReference type="Pfam" id="PF07992">
    <property type="entry name" value="Pyr_redox_2"/>
    <property type="match status" value="1"/>
</dbReference>
<dbReference type="Gene3D" id="3.30.70.20">
    <property type="match status" value="1"/>
</dbReference>
<dbReference type="SUPFAM" id="SSF53706">
    <property type="entry name" value="Formate dehydrogenase/DMSO reductase, domains 1-3"/>
    <property type="match status" value="1"/>
</dbReference>
<feature type="domain" description="4Fe-4S ferredoxin-type" evidence="12">
    <location>
        <begin position="662"/>
        <end position="690"/>
    </location>
</feature>
<dbReference type="SMART" id="SM00926">
    <property type="entry name" value="Molybdop_Fe4S4"/>
    <property type="match status" value="1"/>
</dbReference>
<dbReference type="Pfam" id="PF14691">
    <property type="entry name" value="Fer4_20"/>
    <property type="match status" value="1"/>
</dbReference>
<dbReference type="InterPro" id="IPR006657">
    <property type="entry name" value="MoPterin_dinucl-bd_dom"/>
</dbReference>
<dbReference type="PATRIC" id="fig|754436.4.peg.3354"/>
<dbReference type="GO" id="GO:0043546">
    <property type="term" value="F:molybdopterin cofactor binding"/>
    <property type="evidence" value="ECO:0007669"/>
    <property type="project" value="InterPro"/>
</dbReference>
<sequence>MNNVIIDGQSIAVDGQQSLLDVANAHQIEIPSLCGLNKSGEKVPCDLCMVEIDGQGMQRACEVTAQAGMSVTTQSDALSAHRRQALNRIMADHYADCEAPCQTACPAGVDIQSYLYHIAQNDHQKAVEVIKRTLPMPLSIGRVCPAFCEAECRRGIVDEPLAIRQLKRHAADIDLEAQEQYVPPRKADKGKRVAIIGSGPGGLSCGYYLSNEGYAVTVFESMPKAGGWLRYGIPEYRLPKAILDKEIELICRNGMEVKTNQSLGKDMQLSELVADYDAVCLAVGASQAVEMHYTGSDLDGCYLGVDYLKDYVTDKQYTTGKKVAVIGGGNTAIDCARTAVRDGADTTLIYRRTRDEMPAEDYEIAEAEHEGVKFHFLTNPVENMADENGRVTDVKLEKMALGEPDASGRRSPVPTGEYVVEHFDTVISAVSQKPDLSFLNDDTLELPITRWQTVESCEHTMHVGVENIFSIGDLRRGPATAIEAVADGRVAAHAIDRYLHGDMAAVPVKPFNAQKAASVKQVDPAQFAGIQKAMRAIMPELTTAERELSFAEVETGFDNEDAMREAARCLECGCQANTDCKLRDYSTEYKAEQNAEAMADCQKFAVDNSAEFIVFDANRCISCGQCVQTCNEKTVHGVLSFMKNEDGTSANRPECRPGFDNRQPMGDSNCVQCGACVQVCPTGALVDGRDRSQGRIEMLTPVDTICTYCGVGCKVTMFVDEATNKIRYVQGAKSSPVNQGMLCVKGRFGFDFIQSEERLTHPLIRRGGRNGKLEKATWSEAIALVADKLGEIKATHGGNALAGFSSAKTTNEDNFAFQKFFRRELLTNNIDHCARLCHSTTVTGLEASLGSGAMTNDIPSIQHSDLIFIIGSDTTAAHPIIASHIKQALRAGKARLVVADPKHVEIADHASLYVAHRPGTDVMLLNGIMQQIIKNGWQDEAYIAERVTGFDVLKDEVMREDYSPANVELITGVKQADLLHMAEMIGTAERTAVYYSMGITQHTTGHDNVRSIANLQMLCGNIGIEGGGINPLRGQSNVQGACDMGALPKDFPGYQKIRNPEAHQKFAKAWDCPELPAEDGLTLTEIVDAACQQQVRGLYVMGENPVLSDPDQKHVLEALATLDFLVVQDIFLTETAQLADVVLPSFSFAEKSGHFTNTERRVQRVSPALRAPGEAMEDWRIIQTIANAMGSDWAYESVRDITDEINVLTPQYAGITWDRVGAEGIQWPCPSTEHAGTRIMHKDSMMRGKGEMAAVPFRYAAELPDPEYPMVLTTGRLLEQFHTGTMTRKTKGLDNLAGPRAMISVQDAERLGISNGEMLKVSTRRGSIETPAFVTKRMQEGVIFVPFHFVESAANKLTVTATDPHAKIPEFKVAAVKIEKAHVAETEAEAEILPA</sequence>
<dbReference type="GO" id="GO:0046872">
    <property type="term" value="F:metal ion binding"/>
    <property type="evidence" value="ECO:0007669"/>
    <property type="project" value="UniProtKB-KW"/>
</dbReference>
<dbReference type="InterPro" id="IPR050612">
    <property type="entry name" value="Prok_Mopterin_Oxidored"/>
</dbReference>
<dbReference type="SUPFAM" id="SSF54862">
    <property type="entry name" value="4Fe-4S ferredoxins"/>
    <property type="match status" value="1"/>
</dbReference>
<keyword evidence="6" id="KW-0479">Metal-binding</keyword>
<dbReference type="Gene3D" id="2.20.25.90">
    <property type="entry name" value="ADC-like domains"/>
    <property type="match status" value="1"/>
</dbReference>
<keyword evidence="10" id="KW-0411">Iron-sulfur</keyword>
<keyword evidence="5" id="KW-0500">Molybdenum</keyword>
<evidence type="ECO:0000256" key="1">
    <source>
        <dbReference type="ARBA" id="ARBA00001942"/>
    </source>
</evidence>
<dbReference type="FunFam" id="3.30.70.20:FF:000035">
    <property type="entry name" value="Iron hydrogenase 1"/>
    <property type="match status" value="1"/>
</dbReference>
<comment type="similarity">
    <text evidence="2">In the C-terminal section; belongs to the prokaryotic molybdopterin-containing oxidoreductase family.</text>
</comment>
<dbReference type="PROSITE" id="PS00198">
    <property type="entry name" value="4FE4S_FER_1"/>
    <property type="match status" value="1"/>
</dbReference>
<feature type="domain" description="4Fe-4S Mo/W bis-MGD-type" evidence="13">
    <location>
        <begin position="699"/>
        <end position="757"/>
    </location>
</feature>
<proteinExistence type="inferred from homology"/>
<dbReference type="Gene3D" id="3.40.228.10">
    <property type="entry name" value="Dimethylsulfoxide Reductase, domain 2"/>
    <property type="match status" value="1"/>
</dbReference>
<dbReference type="Gene3D" id="2.40.40.20">
    <property type="match status" value="1"/>
</dbReference>
<feature type="domain" description="4Fe-4S ferredoxin-type" evidence="12">
    <location>
        <begin position="611"/>
        <end position="640"/>
    </location>
</feature>
<feature type="domain" description="2Fe-2S ferredoxin-type" evidence="11">
    <location>
        <begin position="1"/>
        <end position="77"/>
    </location>
</feature>
<name>A0A0J1GJR0_9GAMM</name>
<evidence type="ECO:0000256" key="8">
    <source>
        <dbReference type="ARBA" id="ARBA00023002"/>
    </source>
</evidence>
<dbReference type="PROSITE" id="PS00551">
    <property type="entry name" value="MOLYBDOPTERIN_PROK_1"/>
    <property type="match status" value="1"/>
</dbReference>
<dbReference type="InterPro" id="IPR009051">
    <property type="entry name" value="Helical_ferredxn"/>
</dbReference>
<dbReference type="InterPro" id="IPR006478">
    <property type="entry name" value="Formate_DH_asu"/>
</dbReference>
<dbReference type="InterPro" id="IPR041924">
    <property type="entry name" value="Formate_Dh-H_N"/>
</dbReference>
<dbReference type="Pfam" id="PF00384">
    <property type="entry name" value="Molybdopterin"/>
    <property type="match status" value="1"/>
</dbReference>
<evidence type="ECO:0000256" key="5">
    <source>
        <dbReference type="ARBA" id="ARBA00022505"/>
    </source>
</evidence>
<dbReference type="InterPro" id="IPR006963">
    <property type="entry name" value="Mopterin_OxRdtase_4Fe-4S_dom"/>
</dbReference>
<protein>
    <submittedName>
        <fullName evidence="14">Formate dehydrogenase</fullName>
    </submittedName>
</protein>
<dbReference type="InterPro" id="IPR036010">
    <property type="entry name" value="2Fe-2S_ferredoxin-like_sf"/>
</dbReference>
<dbReference type="EMBL" id="LDOV01000027">
    <property type="protein sequence ID" value="KLU99919.1"/>
    <property type="molecule type" value="Genomic_DNA"/>
</dbReference>
<dbReference type="SUPFAM" id="SSF46548">
    <property type="entry name" value="alpha-helical ferredoxin"/>
    <property type="match status" value="1"/>
</dbReference>
<dbReference type="InterPro" id="IPR017900">
    <property type="entry name" value="4Fe4S_Fe_S_CS"/>
</dbReference>
<evidence type="ECO:0000259" key="12">
    <source>
        <dbReference type="PROSITE" id="PS51379"/>
    </source>
</evidence>
<dbReference type="InterPro" id="IPR036188">
    <property type="entry name" value="FAD/NAD-bd_sf"/>
</dbReference>
<organism evidence="14 15">
    <name type="scientific">Photobacterium aphoticum</name>
    <dbReference type="NCBI Taxonomy" id="754436"/>
    <lineage>
        <taxon>Bacteria</taxon>
        <taxon>Pseudomonadati</taxon>
        <taxon>Pseudomonadota</taxon>
        <taxon>Gammaproteobacteria</taxon>
        <taxon>Vibrionales</taxon>
        <taxon>Vibrionaceae</taxon>
        <taxon>Photobacterium</taxon>
    </lineage>
</organism>
<comment type="cofactor">
    <cofactor evidence="1">
        <name>Mo-bis(molybdopterin guanine dinucleotide)</name>
        <dbReference type="ChEBI" id="CHEBI:60539"/>
    </cofactor>
</comment>
<keyword evidence="4" id="KW-0004">4Fe-4S</keyword>
<dbReference type="FunFam" id="3.40.228.10:FF:000002">
    <property type="entry name" value="Formate dehydrogenase subunit alpha"/>
    <property type="match status" value="1"/>
</dbReference>
<dbReference type="CDD" id="cd02753">
    <property type="entry name" value="MopB_Formate-Dh-H"/>
    <property type="match status" value="1"/>
</dbReference>
<keyword evidence="7" id="KW-0677">Repeat</keyword>
<dbReference type="GO" id="GO:0015942">
    <property type="term" value="P:formate metabolic process"/>
    <property type="evidence" value="ECO:0007669"/>
    <property type="project" value="InterPro"/>
</dbReference>
<reference evidence="14 15" key="1">
    <citation type="submission" date="2015-05" db="EMBL/GenBank/DDBJ databases">
        <title>Photobacterium galathea sp. nov.</title>
        <authorList>
            <person name="Machado H."/>
            <person name="Gram L."/>
        </authorList>
    </citation>
    <scope>NUCLEOTIDE SEQUENCE [LARGE SCALE GENOMIC DNA]</scope>
    <source>
        <strain evidence="14 15">DSM 25995</strain>
    </source>
</reference>
<evidence type="ECO:0000256" key="7">
    <source>
        <dbReference type="ARBA" id="ARBA00022737"/>
    </source>
</evidence>
<comment type="similarity">
    <text evidence="3">Belongs to the prokaryotic molybdopterin-containing oxidoreductase family.</text>
</comment>
<dbReference type="SUPFAM" id="SSF51971">
    <property type="entry name" value="Nucleotide-binding domain"/>
    <property type="match status" value="1"/>
</dbReference>
<dbReference type="PANTHER" id="PTHR43742">
    <property type="entry name" value="TRIMETHYLAMINE-N-OXIDE REDUCTASE"/>
    <property type="match status" value="1"/>
</dbReference>
<dbReference type="RefSeq" id="WP_047875377.1">
    <property type="nucleotide sequence ID" value="NZ_BMYC01000003.1"/>
</dbReference>
<dbReference type="InterPro" id="IPR009010">
    <property type="entry name" value="Asp_de-COase-like_dom_sf"/>
</dbReference>
<dbReference type="SUPFAM" id="SSF50692">
    <property type="entry name" value="ADC-like"/>
    <property type="match status" value="1"/>
</dbReference>
<evidence type="ECO:0000256" key="3">
    <source>
        <dbReference type="ARBA" id="ARBA00010312"/>
    </source>
</evidence>
<evidence type="ECO:0000259" key="13">
    <source>
        <dbReference type="PROSITE" id="PS51669"/>
    </source>
</evidence>
<dbReference type="PROSITE" id="PS51379">
    <property type="entry name" value="4FE4S_FER_2"/>
    <property type="match status" value="2"/>
</dbReference>
<dbReference type="PROSITE" id="PS51669">
    <property type="entry name" value="4FE4S_MOW_BIS_MGD"/>
    <property type="match status" value="1"/>
</dbReference>
<dbReference type="InterPro" id="IPR001041">
    <property type="entry name" value="2Fe-2S_ferredoxin-type"/>
</dbReference>
<dbReference type="InterPro" id="IPR028261">
    <property type="entry name" value="DPD_II"/>
</dbReference>
<evidence type="ECO:0000256" key="10">
    <source>
        <dbReference type="ARBA" id="ARBA00023014"/>
    </source>
</evidence>
<keyword evidence="15" id="KW-1185">Reference proteome</keyword>
<dbReference type="NCBIfam" id="TIGR01591">
    <property type="entry name" value="Fdh-alpha"/>
    <property type="match status" value="1"/>
</dbReference>
<dbReference type="GO" id="GO:0008863">
    <property type="term" value="F:formate dehydrogenase (NAD+) activity"/>
    <property type="evidence" value="ECO:0007669"/>
    <property type="project" value="InterPro"/>
</dbReference>
<evidence type="ECO:0000256" key="9">
    <source>
        <dbReference type="ARBA" id="ARBA00023004"/>
    </source>
</evidence>
<evidence type="ECO:0000256" key="4">
    <source>
        <dbReference type="ARBA" id="ARBA00022485"/>
    </source>
</evidence>
<dbReference type="Gene3D" id="3.50.50.60">
    <property type="entry name" value="FAD/NAD(P)-binding domain"/>
    <property type="match status" value="2"/>
</dbReference>
<dbReference type="OrthoDB" id="9810782at2"/>
<dbReference type="GO" id="GO:0051539">
    <property type="term" value="F:4 iron, 4 sulfur cluster binding"/>
    <property type="evidence" value="ECO:0007669"/>
    <property type="project" value="UniProtKB-KW"/>
</dbReference>
<comment type="caution">
    <text evidence="14">The sequence shown here is derived from an EMBL/GenBank/DDBJ whole genome shotgun (WGS) entry which is preliminary data.</text>
</comment>
<dbReference type="Pfam" id="PF12838">
    <property type="entry name" value="Fer4_7"/>
    <property type="match status" value="1"/>
</dbReference>
<dbReference type="Pfam" id="PF13510">
    <property type="entry name" value="Fer2_4"/>
    <property type="match status" value="1"/>
</dbReference>
<evidence type="ECO:0000256" key="6">
    <source>
        <dbReference type="ARBA" id="ARBA00022723"/>
    </source>
</evidence>
<evidence type="ECO:0000256" key="2">
    <source>
        <dbReference type="ARBA" id="ARBA00007023"/>
    </source>
</evidence>
<gene>
    <name evidence="14" type="ORF">ABT58_15820</name>
</gene>
<dbReference type="Pfam" id="PF04879">
    <property type="entry name" value="Molybdop_Fe4S4"/>
    <property type="match status" value="1"/>
</dbReference>
<dbReference type="SUPFAM" id="SSF54292">
    <property type="entry name" value="2Fe-2S ferredoxin-like"/>
    <property type="match status" value="1"/>
</dbReference>
<dbReference type="PANTHER" id="PTHR43742:SF2">
    <property type="entry name" value="ASSIMILATORY NITRATE REDUCTASE CATALYTIC SUBUNIT"/>
    <property type="match status" value="1"/>
</dbReference>
<dbReference type="InterPro" id="IPR027467">
    <property type="entry name" value="MopterinOxRdtase_cofactor_BS"/>
</dbReference>
<dbReference type="PRINTS" id="PR00419">
    <property type="entry name" value="ADXRDTASE"/>
</dbReference>
<accession>A0A0J1GJR0</accession>
<keyword evidence="9" id="KW-0408">Iron</keyword>
<dbReference type="CDD" id="cd02790">
    <property type="entry name" value="MopB_CT_Formate-Dh_H"/>
    <property type="match status" value="1"/>
</dbReference>
<dbReference type="InterPro" id="IPR006656">
    <property type="entry name" value="Mopterin_OxRdtase"/>
</dbReference>
<evidence type="ECO:0000259" key="11">
    <source>
        <dbReference type="PROSITE" id="PS51085"/>
    </source>
</evidence>